<name>A0ABR6VRQ0_9BACT</name>
<gene>
    <name evidence="1" type="ORF">H7U12_07860</name>
</gene>
<dbReference type="Proteomes" id="UP000659698">
    <property type="component" value="Unassembled WGS sequence"/>
</dbReference>
<keyword evidence="2" id="KW-1185">Reference proteome</keyword>
<protein>
    <submittedName>
        <fullName evidence="1">GyrI-like domain-containing protein</fullName>
    </submittedName>
</protein>
<sequence>MRNKFLIFLAIVVGVGLVIYTFLGGFAEVRVSQTVSTPLFIAGQYYEGNTNSDALGQIYQQTGKAVEQKQLTGDFAGIYYNNPGKDSKTIKAFIGVAVQDTTGALPAGFTIRVVPAGRKVLRGEVDANIIIAPKRIYGELFDYAKEQNLTLREFYVERFPEGKPAVIEVELAGK</sequence>
<accession>A0ABR6VRQ0</accession>
<proteinExistence type="predicted"/>
<dbReference type="RefSeq" id="WP_186635545.1">
    <property type="nucleotide sequence ID" value="NZ_JACOAF010000020.1"/>
</dbReference>
<dbReference type="Gene3D" id="3.20.80.10">
    <property type="entry name" value="Regulatory factor, effector binding domain"/>
    <property type="match status" value="1"/>
</dbReference>
<reference evidence="1 2" key="1">
    <citation type="journal article" date="2019" name="Int. J. Syst. Evol. Microbiol.">
        <title>Rufibacter sediminis sp. nov., isolated from freshwater lake sediment.</title>
        <authorList>
            <person name="Qu J.H."/>
            <person name="Zhang L.J."/>
            <person name="Fu Y.H."/>
            <person name="Li H.F."/>
        </authorList>
    </citation>
    <scope>NUCLEOTIDE SEQUENCE [LARGE SCALE GENOMIC DNA]</scope>
    <source>
        <strain evidence="1 2">H-1</strain>
    </source>
</reference>
<organism evidence="1 2">
    <name type="scientific">Rufibacter sediminis</name>
    <dbReference type="NCBI Taxonomy" id="2762756"/>
    <lineage>
        <taxon>Bacteria</taxon>
        <taxon>Pseudomonadati</taxon>
        <taxon>Bacteroidota</taxon>
        <taxon>Cytophagia</taxon>
        <taxon>Cytophagales</taxon>
        <taxon>Hymenobacteraceae</taxon>
        <taxon>Rufibacter</taxon>
    </lineage>
</organism>
<dbReference type="SUPFAM" id="SSF55136">
    <property type="entry name" value="Probable bacterial effector-binding domain"/>
    <property type="match status" value="1"/>
</dbReference>
<evidence type="ECO:0000313" key="2">
    <source>
        <dbReference type="Proteomes" id="UP000659698"/>
    </source>
</evidence>
<comment type="caution">
    <text evidence="1">The sequence shown here is derived from an EMBL/GenBank/DDBJ whole genome shotgun (WGS) entry which is preliminary data.</text>
</comment>
<evidence type="ECO:0000313" key="1">
    <source>
        <dbReference type="EMBL" id="MBC3539595.1"/>
    </source>
</evidence>
<dbReference type="EMBL" id="JACOAF010000020">
    <property type="protein sequence ID" value="MBC3539595.1"/>
    <property type="molecule type" value="Genomic_DNA"/>
</dbReference>
<dbReference type="InterPro" id="IPR011256">
    <property type="entry name" value="Reg_factor_effector_dom_sf"/>
</dbReference>